<feature type="transmembrane region" description="Helical" evidence="8">
    <location>
        <begin position="223"/>
        <end position="244"/>
    </location>
</feature>
<feature type="transmembrane region" description="Helical" evidence="8">
    <location>
        <begin position="331"/>
        <end position="357"/>
    </location>
</feature>
<dbReference type="InterPro" id="IPR004638">
    <property type="entry name" value="EmrB-like"/>
</dbReference>
<dbReference type="PANTHER" id="PTHR42718:SF9">
    <property type="entry name" value="MAJOR FACILITATOR SUPERFAMILY MULTIDRUG TRANSPORTER MFSC"/>
    <property type="match status" value="1"/>
</dbReference>
<evidence type="ECO:0000256" key="3">
    <source>
        <dbReference type="ARBA" id="ARBA00022448"/>
    </source>
</evidence>
<comment type="subcellular location">
    <subcellularLocation>
        <location evidence="1">Cell membrane</location>
        <topology evidence="1">Multi-pass membrane protein</topology>
    </subcellularLocation>
</comment>
<evidence type="ECO:0000256" key="6">
    <source>
        <dbReference type="ARBA" id="ARBA00022989"/>
    </source>
</evidence>
<feature type="transmembrane region" description="Helical" evidence="8">
    <location>
        <begin position="183"/>
        <end position="202"/>
    </location>
</feature>
<dbReference type="RefSeq" id="WP_179487857.1">
    <property type="nucleotide sequence ID" value="NZ_JACCCW010000001.1"/>
</dbReference>
<evidence type="ECO:0000256" key="4">
    <source>
        <dbReference type="ARBA" id="ARBA00022475"/>
    </source>
</evidence>
<evidence type="ECO:0000313" key="10">
    <source>
        <dbReference type="EMBL" id="NYF78446.1"/>
    </source>
</evidence>
<name>A0A7Y9TF85_9BACT</name>
<dbReference type="AlphaFoldDB" id="A0A7Y9TF85"/>
<feature type="domain" description="Major facilitator superfamily (MFS) profile" evidence="9">
    <location>
        <begin position="31"/>
        <end position="534"/>
    </location>
</feature>
<evidence type="ECO:0000256" key="5">
    <source>
        <dbReference type="ARBA" id="ARBA00022692"/>
    </source>
</evidence>
<dbReference type="SUPFAM" id="SSF103473">
    <property type="entry name" value="MFS general substrate transporter"/>
    <property type="match status" value="1"/>
</dbReference>
<feature type="transmembrane region" description="Helical" evidence="8">
    <location>
        <begin position="256"/>
        <end position="278"/>
    </location>
</feature>
<evidence type="ECO:0000313" key="11">
    <source>
        <dbReference type="Proteomes" id="UP000589520"/>
    </source>
</evidence>
<evidence type="ECO:0000256" key="8">
    <source>
        <dbReference type="SAM" id="Phobius"/>
    </source>
</evidence>
<dbReference type="Gene3D" id="1.20.1720.10">
    <property type="entry name" value="Multidrug resistance protein D"/>
    <property type="match status" value="1"/>
</dbReference>
<dbReference type="CDD" id="cd17503">
    <property type="entry name" value="MFS_LmrB_MDR_like"/>
    <property type="match status" value="1"/>
</dbReference>
<keyword evidence="5 8" id="KW-0812">Transmembrane</keyword>
<dbReference type="PROSITE" id="PS50850">
    <property type="entry name" value="MFS"/>
    <property type="match status" value="1"/>
</dbReference>
<keyword evidence="6 8" id="KW-1133">Transmembrane helix</keyword>
<gene>
    <name evidence="10" type="ORF">HDF17_000733</name>
</gene>
<protein>
    <submittedName>
        <fullName evidence="10">DHA2 family multidrug resistance protein</fullName>
    </submittedName>
</protein>
<dbReference type="PANTHER" id="PTHR42718">
    <property type="entry name" value="MAJOR FACILITATOR SUPERFAMILY MULTIDRUG TRANSPORTER MFSC"/>
    <property type="match status" value="1"/>
</dbReference>
<organism evidence="10 11">
    <name type="scientific">Granulicella arctica</name>
    <dbReference type="NCBI Taxonomy" id="940613"/>
    <lineage>
        <taxon>Bacteria</taxon>
        <taxon>Pseudomonadati</taxon>
        <taxon>Acidobacteriota</taxon>
        <taxon>Terriglobia</taxon>
        <taxon>Terriglobales</taxon>
        <taxon>Acidobacteriaceae</taxon>
        <taxon>Granulicella</taxon>
    </lineage>
</organism>
<feature type="transmembrane region" description="Helical" evidence="8">
    <location>
        <begin position="97"/>
        <end position="123"/>
    </location>
</feature>
<feature type="transmembrane region" description="Helical" evidence="8">
    <location>
        <begin position="390"/>
        <end position="409"/>
    </location>
</feature>
<feature type="transmembrane region" description="Helical" evidence="8">
    <location>
        <begin position="298"/>
        <end position="319"/>
    </location>
</feature>
<comment type="caution">
    <text evidence="10">The sequence shown here is derived from an EMBL/GenBank/DDBJ whole genome shotgun (WGS) entry which is preliminary data.</text>
</comment>
<evidence type="ECO:0000256" key="1">
    <source>
        <dbReference type="ARBA" id="ARBA00004651"/>
    </source>
</evidence>
<keyword evidence="4" id="KW-1003">Cell membrane</keyword>
<dbReference type="InterPro" id="IPR036259">
    <property type="entry name" value="MFS_trans_sf"/>
</dbReference>
<dbReference type="Gene3D" id="1.20.1250.20">
    <property type="entry name" value="MFS general substrate transporter like domains"/>
    <property type="match status" value="1"/>
</dbReference>
<accession>A0A7Y9TF85</accession>
<feature type="transmembrane region" description="Helical" evidence="8">
    <location>
        <begin position="364"/>
        <end position="384"/>
    </location>
</feature>
<dbReference type="PRINTS" id="PR01036">
    <property type="entry name" value="TCRTETB"/>
</dbReference>
<sequence>MATATLELDSVGSAHALAERNWRPRANPWAIALTVTLATFMEVLDSSIANVALPHIAGSLGASQDEATWVLTSYLVSNAVILPASAYLTTFIGRKKFYMICVVLFGISSMLCGLAPSLPILIFCRVLQGAGGGGLAPSEQAILADTFTPKQRGQAFALYGLAVVCAPAIGPSLGGWITDNYDWRWIFFINVPIAILSLFLTNRLVEDPPHIKREVAEAAKKGLNLDFFGFGLLASGFGSLEFILDKGQEDDWFGSKIIVFFTILCVTSLVTLIVWELYQLKMKHRPILNLTLFKRKTFAIPFMLMFVLGFSLYGTTVLIPQMVQTLLGYTATLAGFVISPGGIMIMCMMPVVGFLIGRSDPRKLIAMGFFILATSMILMHSFSLDSSFKYIMWVRIYQASGLAFLFIPINTISYTGVAQAQNNDVAGLTNLSRNIGGSVGTAFVATMLSRGQQRHEAYMIRSLTQGNTAFQNQIRALKGFFGGDHGNSTISGPGVHTAQAYIYQQLHRQSAMLAYMDIIAIFCVFCFCMIPLVFLIGKIKPATDAPMH</sequence>
<dbReference type="GO" id="GO:0022857">
    <property type="term" value="F:transmembrane transporter activity"/>
    <property type="evidence" value="ECO:0007669"/>
    <property type="project" value="InterPro"/>
</dbReference>
<evidence type="ECO:0000259" key="9">
    <source>
        <dbReference type="PROSITE" id="PS50850"/>
    </source>
</evidence>
<dbReference type="InterPro" id="IPR011701">
    <property type="entry name" value="MFS"/>
</dbReference>
<feature type="transmembrane region" description="Helical" evidence="8">
    <location>
        <begin position="513"/>
        <end position="537"/>
    </location>
</feature>
<dbReference type="GO" id="GO:0005886">
    <property type="term" value="C:plasma membrane"/>
    <property type="evidence" value="ECO:0007669"/>
    <property type="project" value="UniProtKB-SubCell"/>
</dbReference>
<comment type="similarity">
    <text evidence="2">Belongs to the major facilitator superfamily. EmrB family.</text>
</comment>
<dbReference type="Proteomes" id="UP000589520">
    <property type="component" value="Unassembled WGS sequence"/>
</dbReference>
<feature type="transmembrane region" description="Helical" evidence="8">
    <location>
        <begin position="69"/>
        <end position="91"/>
    </location>
</feature>
<dbReference type="Pfam" id="PF07690">
    <property type="entry name" value="MFS_1"/>
    <property type="match status" value="1"/>
</dbReference>
<dbReference type="NCBIfam" id="TIGR00711">
    <property type="entry name" value="efflux_EmrB"/>
    <property type="match status" value="1"/>
</dbReference>
<dbReference type="InterPro" id="IPR020846">
    <property type="entry name" value="MFS_dom"/>
</dbReference>
<proteinExistence type="inferred from homology"/>
<keyword evidence="3" id="KW-0813">Transport</keyword>
<evidence type="ECO:0000256" key="2">
    <source>
        <dbReference type="ARBA" id="ARBA00008537"/>
    </source>
</evidence>
<reference evidence="10 11" key="1">
    <citation type="submission" date="2020-07" db="EMBL/GenBank/DDBJ databases">
        <title>Genomic Encyclopedia of Type Strains, Phase IV (KMG-V): Genome sequencing to study the core and pangenomes of soil and plant-associated prokaryotes.</title>
        <authorList>
            <person name="Whitman W."/>
        </authorList>
    </citation>
    <scope>NUCLEOTIDE SEQUENCE [LARGE SCALE GENOMIC DNA]</scope>
    <source>
        <strain evidence="10 11">X4EP2</strain>
    </source>
</reference>
<feature type="transmembrane region" description="Helical" evidence="8">
    <location>
        <begin position="156"/>
        <end position="177"/>
    </location>
</feature>
<keyword evidence="7 8" id="KW-0472">Membrane</keyword>
<keyword evidence="11" id="KW-1185">Reference proteome</keyword>
<evidence type="ECO:0000256" key="7">
    <source>
        <dbReference type="ARBA" id="ARBA00023136"/>
    </source>
</evidence>
<dbReference type="EMBL" id="JACCCW010000001">
    <property type="protein sequence ID" value="NYF78446.1"/>
    <property type="molecule type" value="Genomic_DNA"/>
</dbReference>